<gene>
    <name evidence="1" type="ORF">L1987_45423</name>
</gene>
<accession>A0ACB9FWB3</accession>
<name>A0ACB9FWB3_9ASTR</name>
<organism evidence="1 2">
    <name type="scientific">Smallanthus sonchifolius</name>
    <dbReference type="NCBI Taxonomy" id="185202"/>
    <lineage>
        <taxon>Eukaryota</taxon>
        <taxon>Viridiplantae</taxon>
        <taxon>Streptophyta</taxon>
        <taxon>Embryophyta</taxon>
        <taxon>Tracheophyta</taxon>
        <taxon>Spermatophyta</taxon>
        <taxon>Magnoliopsida</taxon>
        <taxon>eudicotyledons</taxon>
        <taxon>Gunneridae</taxon>
        <taxon>Pentapetalae</taxon>
        <taxon>asterids</taxon>
        <taxon>campanulids</taxon>
        <taxon>Asterales</taxon>
        <taxon>Asteraceae</taxon>
        <taxon>Asteroideae</taxon>
        <taxon>Heliantheae alliance</taxon>
        <taxon>Millerieae</taxon>
        <taxon>Smallanthus</taxon>
    </lineage>
</organism>
<keyword evidence="2" id="KW-1185">Reference proteome</keyword>
<proteinExistence type="predicted"/>
<comment type="caution">
    <text evidence="1">The sequence shown here is derived from an EMBL/GenBank/DDBJ whole genome shotgun (WGS) entry which is preliminary data.</text>
</comment>
<protein>
    <submittedName>
        <fullName evidence="1">Uncharacterized protein</fullName>
    </submittedName>
</protein>
<evidence type="ECO:0000313" key="1">
    <source>
        <dbReference type="EMBL" id="KAI3775674.1"/>
    </source>
</evidence>
<reference evidence="1 2" key="2">
    <citation type="journal article" date="2022" name="Mol. Ecol. Resour.">
        <title>The genomes of chicory, endive, great burdock and yacon provide insights into Asteraceae paleo-polyploidization history and plant inulin production.</title>
        <authorList>
            <person name="Fan W."/>
            <person name="Wang S."/>
            <person name="Wang H."/>
            <person name="Wang A."/>
            <person name="Jiang F."/>
            <person name="Liu H."/>
            <person name="Zhao H."/>
            <person name="Xu D."/>
            <person name="Zhang Y."/>
        </authorList>
    </citation>
    <scope>NUCLEOTIDE SEQUENCE [LARGE SCALE GENOMIC DNA]</scope>
    <source>
        <strain evidence="2">cv. Yunnan</strain>
        <tissue evidence="1">Leaves</tissue>
    </source>
</reference>
<sequence length="86" mass="9615">MINTGRYALRSFWCFGRRKGSGSSGSSNSRLPFYKRHNSESVQNFGEPFSLVIHEKRHNSESLISTRILLCAAGPELWGTILPANS</sequence>
<evidence type="ECO:0000313" key="2">
    <source>
        <dbReference type="Proteomes" id="UP001056120"/>
    </source>
</evidence>
<dbReference type="EMBL" id="CM042032">
    <property type="protein sequence ID" value="KAI3775674.1"/>
    <property type="molecule type" value="Genomic_DNA"/>
</dbReference>
<reference evidence="2" key="1">
    <citation type="journal article" date="2022" name="Mol. Ecol. Resour.">
        <title>The genomes of chicory, endive, great burdock and yacon provide insights into Asteraceae palaeo-polyploidization history and plant inulin production.</title>
        <authorList>
            <person name="Fan W."/>
            <person name="Wang S."/>
            <person name="Wang H."/>
            <person name="Wang A."/>
            <person name="Jiang F."/>
            <person name="Liu H."/>
            <person name="Zhao H."/>
            <person name="Xu D."/>
            <person name="Zhang Y."/>
        </authorList>
    </citation>
    <scope>NUCLEOTIDE SEQUENCE [LARGE SCALE GENOMIC DNA]</scope>
    <source>
        <strain evidence="2">cv. Yunnan</strain>
    </source>
</reference>
<dbReference type="Proteomes" id="UP001056120">
    <property type="component" value="Linkage Group LG15"/>
</dbReference>